<keyword evidence="1" id="KW-0472">Membrane</keyword>
<accession>A0A6L4WRI8</accession>
<keyword evidence="1" id="KW-0812">Transmembrane</keyword>
<keyword evidence="4" id="KW-1185">Reference proteome</keyword>
<dbReference type="EMBL" id="WFKJ01000013">
    <property type="protein sequence ID" value="KAB7891708.1"/>
    <property type="molecule type" value="Genomic_DNA"/>
</dbReference>
<feature type="transmembrane region" description="Helical" evidence="1">
    <location>
        <begin position="50"/>
        <end position="70"/>
    </location>
</feature>
<sequence>MLFEPGFLGTSAPFYMDFITIFFTVFPLLMGFSVFLAIKRKYKHHFISQAVLLAVTSIIIIIFEIGLRISGGFTEYAKGSDISYNFMLVFLTIHIVIAVISLMAWIYLFFSSFKAYKANNINTIINSNHKQIGELVFFGLSISSLMGVCIYLFLFLF</sequence>
<dbReference type="Proteomes" id="UP000472839">
    <property type="component" value="Unassembled WGS sequence"/>
</dbReference>
<protein>
    <submittedName>
        <fullName evidence="2">DUF420 domain-containing protein</fullName>
    </submittedName>
</protein>
<keyword evidence="1" id="KW-1133">Transmembrane helix</keyword>
<dbReference type="InterPro" id="IPR007352">
    <property type="entry name" value="DUF420"/>
</dbReference>
<feature type="transmembrane region" description="Helical" evidence="1">
    <location>
        <begin position="82"/>
        <end position="110"/>
    </location>
</feature>
<dbReference type="AlphaFoldDB" id="A0A6L4WRI8"/>
<organism evidence="2 5">
    <name type="scientific">Poseidonibacter ostreae</name>
    <dbReference type="NCBI Taxonomy" id="2654171"/>
    <lineage>
        <taxon>Bacteria</taxon>
        <taxon>Pseudomonadati</taxon>
        <taxon>Campylobacterota</taxon>
        <taxon>Epsilonproteobacteria</taxon>
        <taxon>Campylobacterales</taxon>
        <taxon>Arcobacteraceae</taxon>
        <taxon>Poseidonibacter</taxon>
    </lineage>
</organism>
<evidence type="ECO:0000313" key="4">
    <source>
        <dbReference type="Proteomes" id="UP000461010"/>
    </source>
</evidence>
<evidence type="ECO:0000313" key="3">
    <source>
        <dbReference type="EMBL" id="KAB7891708.1"/>
    </source>
</evidence>
<dbReference type="RefSeq" id="WP_152189284.1">
    <property type="nucleotide sequence ID" value="NZ_WFKI01000055.1"/>
</dbReference>
<feature type="transmembrane region" description="Helical" evidence="1">
    <location>
        <begin position="135"/>
        <end position="156"/>
    </location>
</feature>
<name>A0A6L4WRI8_9BACT</name>
<gene>
    <name evidence="3" type="ORF">GBG18_05885</name>
    <name evidence="2" type="ORF">GBG19_09655</name>
</gene>
<evidence type="ECO:0000256" key="1">
    <source>
        <dbReference type="SAM" id="Phobius"/>
    </source>
</evidence>
<evidence type="ECO:0000313" key="2">
    <source>
        <dbReference type="EMBL" id="KAB7888093.1"/>
    </source>
</evidence>
<feature type="transmembrane region" description="Helical" evidence="1">
    <location>
        <begin position="12"/>
        <end position="38"/>
    </location>
</feature>
<comment type="caution">
    <text evidence="2">The sequence shown here is derived from an EMBL/GenBank/DDBJ whole genome shotgun (WGS) entry which is preliminary data.</text>
</comment>
<reference evidence="4 5" key="1">
    <citation type="submission" date="2019-10" db="EMBL/GenBank/DDBJ databases">
        <title>Poseidonibacter ostreae sp. nov., isolated from the gut of the Ostrea denselamellosa.</title>
        <authorList>
            <person name="Choi A."/>
        </authorList>
    </citation>
    <scope>NUCLEOTIDE SEQUENCE [LARGE SCALE GENOMIC DNA]</scope>
    <source>
        <strain evidence="2 5">SJOD-M-33</strain>
        <strain evidence="3 4">SJOD-M-5</strain>
    </source>
</reference>
<dbReference type="Proteomes" id="UP000461010">
    <property type="component" value="Unassembled WGS sequence"/>
</dbReference>
<proteinExistence type="predicted"/>
<dbReference type="Pfam" id="PF04238">
    <property type="entry name" value="DUF420"/>
    <property type="match status" value="1"/>
</dbReference>
<dbReference type="EMBL" id="WFKK01000027">
    <property type="protein sequence ID" value="KAB7888093.1"/>
    <property type="molecule type" value="Genomic_DNA"/>
</dbReference>
<evidence type="ECO:0000313" key="5">
    <source>
        <dbReference type="Proteomes" id="UP000472839"/>
    </source>
</evidence>